<dbReference type="Proteomes" id="UP000248014">
    <property type="component" value="Unassembled WGS sequence"/>
</dbReference>
<proteinExistence type="predicted"/>
<dbReference type="Pfam" id="PF07791">
    <property type="entry name" value="Imm11"/>
    <property type="match status" value="1"/>
</dbReference>
<name>A0A2V3UPB3_9SPHN</name>
<protein>
    <recommendedName>
        <fullName evidence="1">Immunity MXAN-0049 protein domain-containing protein</fullName>
    </recommendedName>
</protein>
<dbReference type="OrthoDB" id="8660107at2"/>
<accession>A0A2V3UPB3</accession>
<dbReference type="InterPro" id="IPR012433">
    <property type="entry name" value="Imm11"/>
</dbReference>
<keyword evidence="3" id="KW-1185">Reference proteome</keyword>
<comment type="caution">
    <text evidence="2">The sequence shown here is derived from an EMBL/GenBank/DDBJ whole genome shotgun (WGS) entry which is preliminary data.</text>
</comment>
<sequence>MAWLLERENTTVATVKFDMEPSCSEIMIPYELLEQRGLAHVSARPTRAAIDIDDQFWPKRARLKTPRKSLPDWVGFCSFWGVSQPFRDCIDGLEPGLHEFRAVEVLRSDGAPFEVSYYAINVRRAISDAVDWQKTDVPSKEYKHGRKMLGLKTLAETRNIVMKRSAIGGSHLWVPDELITSAIAVSNELYTLLGQRKLLTGVACFRVIEE</sequence>
<dbReference type="RefSeq" id="WP_067399893.1">
    <property type="nucleotide sequence ID" value="NZ_QJJM01000033.1"/>
</dbReference>
<reference evidence="2 3" key="1">
    <citation type="submission" date="2018-05" db="EMBL/GenBank/DDBJ databases">
        <title>Genomic Encyclopedia of Type Strains, Phase IV (KMG-IV): sequencing the most valuable type-strain genomes for metagenomic binning, comparative biology and taxonomic classification.</title>
        <authorList>
            <person name="Goeker M."/>
        </authorList>
    </citation>
    <scope>NUCLEOTIDE SEQUENCE [LARGE SCALE GENOMIC DNA]</scope>
    <source>
        <strain evidence="2 3">DSM 3183</strain>
    </source>
</reference>
<feature type="domain" description="Immunity MXAN-0049 protein" evidence="1">
    <location>
        <begin position="53"/>
        <end position="202"/>
    </location>
</feature>
<gene>
    <name evidence="2" type="ORF">C7451_1339</name>
</gene>
<evidence type="ECO:0000313" key="3">
    <source>
        <dbReference type="Proteomes" id="UP000248014"/>
    </source>
</evidence>
<organism evidence="2 3">
    <name type="scientific">Blastomonas natatoria</name>
    <dbReference type="NCBI Taxonomy" id="34015"/>
    <lineage>
        <taxon>Bacteria</taxon>
        <taxon>Pseudomonadati</taxon>
        <taxon>Pseudomonadota</taxon>
        <taxon>Alphaproteobacteria</taxon>
        <taxon>Sphingomonadales</taxon>
        <taxon>Sphingomonadaceae</taxon>
        <taxon>Blastomonas</taxon>
    </lineage>
</organism>
<dbReference type="EMBL" id="QJJM01000033">
    <property type="protein sequence ID" value="PXW67273.1"/>
    <property type="molecule type" value="Genomic_DNA"/>
</dbReference>
<evidence type="ECO:0000259" key="1">
    <source>
        <dbReference type="Pfam" id="PF07791"/>
    </source>
</evidence>
<evidence type="ECO:0000313" key="2">
    <source>
        <dbReference type="EMBL" id="PXW67273.1"/>
    </source>
</evidence>
<dbReference type="AlphaFoldDB" id="A0A2V3UPB3"/>